<name>A0AB33ZXF7_LACGS</name>
<protein>
    <submittedName>
        <fullName evidence="1">Uncharacterized protein</fullName>
    </submittedName>
</protein>
<gene>
    <name evidence="1" type="ORF">LJCM1025_16810</name>
</gene>
<reference evidence="1 2" key="1">
    <citation type="journal article" date="2018" name="Int. J. Syst. Evol. Microbiol.">
        <title>Lactobacillus paragasseri sp. nov., a sister taxon of Lactobacillus gasseri, based on whole-genome sequence analyses.</title>
        <authorList>
            <person name="Tanizawa Y."/>
            <person name="Tada I."/>
            <person name="Kobayashi H."/>
            <person name="Endo A."/>
            <person name="Maeno S."/>
            <person name="Toyoda A."/>
            <person name="Arita M."/>
            <person name="Nakamura Y."/>
            <person name="Sakamoto M."/>
            <person name="Ohkuma M."/>
            <person name="Tohno M."/>
        </authorList>
    </citation>
    <scope>NUCLEOTIDE SEQUENCE [LARGE SCALE GENOMIC DNA]</scope>
    <source>
        <strain evidence="1 2">JCM 1025</strain>
    </source>
</reference>
<proteinExistence type="predicted"/>
<dbReference type="EMBL" id="BEXJ01000005">
    <property type="protein sequence ID" value="GBA97753.1"/>
    <property type="molecule type" value="Genomic_DNA"/>
</dbReference>
<dbReference type="Proteomes" id="UP000250668">
    <property type="component" value="Unassembled WGS sequence"/>
</dbReference>
<comment type="caution">
    <text evidence="1">The sequence shown here is derived from an EMBL/GenBank/DDBJ whole genome shotgun (WGS) entry which is preliminary data.</text>
</comment>
<evidence type="ECO:0000313" key="2">
    <source>
        <dbReference type="Proteomes" id="UP000250668"/>
    </source>
</evidence>
<dbReference type="AlphaFoldDB" id="A0AB33ZXF7"/>
<accession>A0AB33ZXF7</accession>
<evidence type="ECO:0000313" key="1">
    <source>
        <dbReference type="EMBL" id="GBA97753.1"/>
    </source>
</evidence>
<sequence length="74" mass="8935">MLRRIFSLKALNNFRVWDIFFMISFDKDIKICLYKDVILEKSIKLKIQQNFYYLHLLIASSLRRLGAICLSKNY</sequence>
<organism evidence="1 2">
    <name type="scientific">Lactobacillus gasseri</name>
    <dbReference type="NCBI Taxonomy" id="1596"/>
    <lineage>
        <taxon>Bacteria</taxon>
        <taxon>Bacillati</taxon>
        <taxon>Bacillota</taxon>
        <taxon>Bacilli</taxon>
        <taxon>Lactobacillales</taxon>
        <taxon>Lactobacillaceae</taxon>
        <taxon>Lactobacillus</taxon>
    </lineage>
</organism>